<gene>
    <name evidence="2" type="ORF">BJ508DRAFT_419570</name>
</gene>
<accession>A0A3N4HJ45</accession>
<evidence type="ECO:0000313" key="3">
    <source>
        <dbReference type="Proteomes" id="UP000275078"/>
    </source>
</evidence>
<evidence type="ECO:0000313" key="2">
    <source>
        <dbReference type="EMBL" id="RPA72211.1"/>
    </source>
</evidence>
<organism evidence="2 3">
    <name type="scientific">Ascobolus immersus RN42</name>
    <dbReference type="NCBI Taxonomy" id="1160509"/>
    <lineage>
        <taxon>Eukaryota</taxon>
        <taxon>Fungi</taxon>
        <taxon>Dikarya</taxon>
        <taxon>Ascomycota</taxon>
        <taxon>Pezizomycotina</taxon>
        <taxon>Pezizomycetes</taxon>
        <taxon>Pezizales</taxon>
        <taxon>Ascobolaceae</taxon>
        <taxon>Ascobolus</taxon>
    </lineage>
</organism>
<dbReference type="EMBL" id="ML119872">
    <property type="protein sequence ID" value="RPA72211.1"/>
    <property type="molecule type" value="Genomic_DNA"/>
</dbReference>
<dbReference type="PROSITE" id="PS50181">
    <property type="entry name" value="FBOX"/>
    <property type="match status" value="1"/>
</dbReference>
<proteinExistence type="predicted"/>
<protein>
    <recommendedName>
        <fullName evidence="1">F-box domain-containing protein</fullName>
    </recommendedName>
</protein>
<dbReference type="Proteomes" id="UP000275078">
    <property type="component" value="Unassembled WGS sequence"/>
</dbReference>
<dbReference type="AlphaFoldDB" id="A0A3N4HJ45"/>
<keyword evidence="3" id="KW-1185">Reference proteome</keyword>
<dbReference type="InterPro" id="IPR001810">
    <property type="entry name" value="F-box_dom"/>
</dbReference>
<reference evidence="2 3" key="1">
    <citation type="journal article" date="2018" name="Nat. Ecol. Evol.">
        <title>Pezizomycetes genomes reveal the molecular basis of ectomycorrhizal truffle lifestyle.</title>
        <authorList>
            <person name="Murat C."/>
            <person name="Payen T."/>
            <person name="Noel B."/>
            <person name="Kuo A."/>
            <person name="Morin E."/>
            <person name="Chen J."/>
            <person name="Kohler A."/>
            <person name="Krizsan K."/>
            <person name="Balestrini R."/>
            <person name="Da Silva C."/>
            <person name="Montanini B."/>
            <person name="Hainaut M."/>
            <person name="Levati E."/>
            <person name="Barry K.W."/>
            <person name="Belfiori B."/>
            <person name="Cichocki N."/>
            <person name="Clum A."/>
            <person name="Dockter R.B."/>
            <person name="Fauchery L."/>
            <person name="Guy J."/>
            <person name="Iotti M."/>
            <person name="Le Tacon F."/>
            <person name="Lindquist E.A."/>
            <person name="Lipzen A."/>
            <person name="Malagnac F."/>
            <person name="Mello A."/>
            <person name="Molinier V."/>
            <person name="Miyauchi S."/>
            <person name="Poulain J."/>
            <person name="Riccioni C."/>
            <person name="Rubini A."/>
            <person name="Sitrit Y."/>
            <person name="Splivallo R."/>
            <person name="Traeger S."/>
            <person name="Wang M."/>
            <person name="Zifcakova L."/>
            <person name="Wipf D."/>
            <person name="Zambonelli A."/>
            <person name="Paolocci F."/>
            <person name="Nowrousian M."/>
            <person name="Ottonello S."/>
            <person name="Baldrian P."/>
            <person name="Spatafora J.W."/>
            <person name="Henrissat B."/>
            <person name="Nagy L.G."/>
            <person name="Aury J.M."/>
            <person name="Wincker P."/>
            <person name="Grigoriev I.V."/>
            <person name="Bonfante P."/>
            <person name="Martin F.M."/>
        </authorList>
    </citation>
    <scope>NUCLEOTIDE SEQUENCE [LARGE SCALE GENOMIC DNA]</scope>
    <source>
        <strain evidence="2 3">RN42</strain>
    </source>
</reference>
<evidence type="ECO:0000259" key="1">
    <source>
        <dbReference type="PROSITE" id="PS50181"/>
    </source>
</evidence>
<sequence length="525" mass="59132">MPPTSFLALPDELHFSISYHLHITSFLVLQQTCRRLNELYAPLKNPDFFPSLALELESSLEELPSRFLPRQTIKPDNICTFLLNHGLLYLRPFTKVWTSQKKQRAQRLKGGDEAYEIEKSTGRFWRKMLATCLYSFAWDLPAAVHGSEAERKALEVLRFLLTDWTSGVDELYAGSQPLEGGVLGDGRFGADLARRIVAEVQHLPSAKMCVQLGGLEVEARPGEEVDPEREVLFLVARSGDAEMMRWLVGECHVDVGVEDGEGRGVGYYVVEIPRELRVLLEEEWEEGFERFVQGKEGCLRMLVEGGMRIDGGRVTALQHLFRQGAFESDYLLAMKSWKGIPGEIDIEGYVWRYLERMAKLLLELGANPSREHVSLEEAESVEVDVWDSMRRYDRGSFKDMDYEQTEEDEELVRRCGIIGQVLLWGARPTATEEHRAVALRILTTLAELGVRFDLDEASALSVIEDGRKVVKDDGNEVLASEAWGNMWSQVEAICSEAGVDSKAKAETVDEASDDGEVPLLVVVDA</sequence>
<dbReference type="InterPro" id="IPR036047">
    <property type="entry name" value="F-box-like_dom_sf"/>
</dbReference>
<name>A0A3N4HJ45_ASCIM</name>
<feature type="domain" description="F-box" evidence="1">
    <location>
        <begin position="3"/>
        <end position="52"/>
    </location>
</feature>
<dbReference type="SUPFAM" id="SSF81383">
    <property type="entry name" value="F-box domain"/>
    <property type="match status" value="1"/>
</dbReference>